<evidence type="ECO:0000256" key="2">
    <source>
        <dbReference type="ARBA" id="ARBA00022722"/>
    </source>
</evidence>
<evidence type="ECO:0000256" key="4">
    <source>
        <dbReference type="ARBA" id="ARBA00022801"/>
    </source>
</evidence>
<dbReference type="InterPro" id="IPR033411">
    <property type="entry name" value="Ribonuclease_PIN"/>
</dbReference>
<name>A0A9N8DYX9_9STRA</name>
<accession>A0A9N8DYX9</accession>
<evidence type="ECO:0000313" key="9">
    <source>
        <dbReference type="Proteomes" id="UP001153069"/>
    </source>
</evidence>
<keyword evidence="4" id="KW-0378">Hydrolase</keyword>
<feature type="domain" description="Ribonuclease PIN" evidence="7">
    <location>
        <begin position="37"/>
        <end position="126"/>
    </location>
</feature>
<dbReference type="EMBL" id="CAICTM010000399">
    <property type="protein sequence ID" value="CAB9509684.1"/>
    <property type="molecule type" value="Genomic_DNA"/>
</dbReference>
<keyword evidence="3" id="KW-0479">Metal-binding</keyword>
<dbReference type="InterPro" id="IPR039907">
    <property type="entry name" value="NOB1"/>
</dbReference>
<dbReference type="OrthoDB" id="446759at2759"/>
<dbReference type="InterPro" id="IPR014881">
    <property type="entry name" value="NOB1_Zn-bd"/>
</dbReference>
<evidence type="ECO:0000256" key="3">
    <source>
        <dbReference type="ARBA" id="ARBA00022723"/>
    </source>
</evidence>
<dbReference type="GO" id="GO:0016787">
    <property type="term" value="F:hydrolase activity"/>
    <property type="evidence" value="ECO:0007669"/>
    <property type="project" value="UniProtKB-KW"/>
</dbReference>
<dbReference type="GO" id="GO:0031981">
    <property type="term" value="C:nuclear lumen"/>
    <property type="evidence" value="ECO:0007669"/>
    <property type="project" value="UniProtKB-ARBA"/>
</dbReference>
<evidence type="ECO:0000313" key="8">
    <source>
        <dbReference type="EMBL" id="CAB9509684.1"/>
    </source>
</evidence>
<keyword evidence="8" id="KW-0255">Endonuclease</keyword>
<feature type="compositionally biased region" description="Basic and acidic residues" evidence="5">
    <location>
        <begin position="198"/>
        <end position="211"/>
    </location>
</feature>
<dbReference type="AlphaFoldDB" id="A0A9N8DYX9"/>
<gene>
    <name evidence="8" type="ORF">SEMRO_400_G135140.1</name>
</gene>
<comment type="caution">
    <text evidence="8">The sequence shown here is derived from an EMBL/GenBank/DDBJ whole genome shotgun (WGS) entry which is preliminary data.</text>
</comment>
<evidence type="ECO:0000259" key="6">
    <source>
        <dbReference type="Pfam" id="PF08772"/>
    </source>
</evidence>
<dbReference type="GO" id="GO:0030490">
    <property type="term" value="P:maturation of SSU-rRNA"/>
    <property type="evidence" value="ECO:0007669"/>
    <property type="project" value="TreeGrafter"/>
</dbReference>
<dbReference type="Pfam" id="PF08772">
    <property type="entry name" value="Zn_ribbon_NOB1"/>
    <property type="match status" value="1"/>
</dbReference>
<dbReference type="GO" id="GO:0004521">
    <property type="term" value="F:RNA endonuclease activity"/>
    <property type="evidence" value="ECO:0007669"/>
    <property type="project" value="UniProtKB-ARBA"/>
</dbReference>
<dbReference type="CDD" id="cd09876">
    <property type="entry name" value="PIN_Nob1-like"/>
    <property type="match status" value="1"/>
</dbReference>
<feature type="region of interest" description="Disordered" evidence="5">
    <location>
        <begin position="617"/>
        <end position="650"/>
    </location>
</feature>
<feature type="domain" description="Nin one binding (NOB1) Zn-ribbon-like" evidence="6">
    <location>
        <begin position="476"/>
        <end position="556"/>
    </location>
</feature>
<feature type="region of interest" description="Disordered" evidence="5">
    <location>
        <begin position="1"/>
        <end position="32"/>
    </location>
</feature>
<feature type="region of interest" description="Disordered" evidence="5">
    <location>
        <begin position="153"/>
        <end position="227"/>
    </location>
</feature>
<feature type="compositionally biased region" description="Basic residues" evidence="5">
    <location>
        <begin position="630"/>
        <end position="650"/>
    </location>
</feature>
<keyword evidence="2" id="KW-0540">Nuclease</keyword>
<organism evidence="8 9">
    <name type="scientific">Seminavis robusta</name>
    <dbReference type="NCBI Taxonomy" id="568900"/>
    <lineage>
        <taxon>Eukaryota</taxon>
        <taxon>Sar</taxon>
        <taxon>Stramenopiles</taxon>
        <taxon>Ochrophyta</taxon>
        <taxon>Bacillariophyta</taxon>
        <taxon>Bacillariophyceae</taxon>
        <taxon>Bacillariophycidae</taxon>
        <taxon>Naviculales</taxon>
        <taxon>Naviculaceae</taxon>
        <taxon>Seminavis</taxon>
    </lineage>
</organism>
<dbReference type="Gene3D" id="3.40.50.1010">
    <property type="entry name" value="5'-nuclease"/>
    <property type="match status" value="1"/>
</dbReference>
<reference evidence="8" key="1">
    <citation type="submission" date="2020-06" db="EMBL/GenBank/DDBJ databases">
        <authorList>
            <consortium name="Plant Systems Biology data submission"/>
        </authorList>
    </citation>
    <scope>NUCLEOTIDE SEQUENCE</scope>
    <source>
        <strain evidence="8">D6</strain>
    </source>
</reference>
<dbReference type="Pfam" id="PF17146">
    <property type="entry name" value="PIN_6"/>
    <property type="match status" value="1"/>
</dbReference>
<feature type="compositionally biased region" description="Acidic residues" evidence="5">
    <location>
        <begin position="272"/>
        <end position="282"/>
    </location>
</feature>
<dbReference type="SUPFAM" id="SSF144206">
    <property type="entry name" value="NOB1 zinc finger-like"/>
    <property type="match status" value="1"/>
</dbReference>
<sequence length="650" mass="71590">MAAPSTTNATTAVDPSNAAATTPKEASPQDNNKYRTLVVDSGPIIKLTGISALNDRAHAFYTVPAVIAEIRDARARQHLQTLPFELHTREPSPASIQAVTEFARLTGDYRSLSSVDTQILALVYELEQEGCQGNMDHVRKTPKRTVGIGKVELLNNNNKPKQQQQATDNNNAGESKEEEELEYDVVEDSEEEEEEEEEKSKEQVSFFEEKPTQPPEITTPATTTPAAPKSWAMLVNPKTAASAPAPDIQTAEVSLKASMGQLNINNDGQFSDAEEEDEEEIDNNNNGVQEELQLEFPSLAASIHVPYEGDDNDMEPIEYQQRAEEERKKKATQPVSNSGKLYNSFRGYGKLFQPAPPSTKKVVATVEEEKEKIEAVEETPAAETTQQSRIMGGVNMSGQEVDVEDDGEGWITCSKDIRSLQSTGTLAPPKNPLDGEIAAKGPPLSQRTACATTDFAMQNVLLQMNLELVSVDGVKIRRLKNWVTRCGACFKVYTKHDDDGPHGMKRLFCERCGSDMLQRIAASVDAKTGRLRLHMSKKHKTSTRGTKFSLPKPGTGNRFQGDILLREDQLMMGAWNQKVKIRSGGKAKSASQSMFGQDIAANVGCRAKTMNVDDIAAGFGRRNPNSAKGRERRGKKKRSTEKACGLRRYR</sequence>
<dbReference type="PANTHER" id="PTHR12814:SF2">
    <property type="entry name" value="RNA-BINDING PROTEIN NOB1"/>
    <property type="match status" value="1"/>
</dbReference>
<feature type="compositionally biased region" description="Polar residues" evidence="5">
    <location>
        <begin position="1"/>
        <end position="20"/>
    </location>
</feature>
<dbReference type="PANTHER" id="PTHR12814">
    <property type="entry name" value="RNA-BINDING PROTEIN NOB1"/>
    <property type="match status" value="1"/>
</dbReference>
<comment type="similarity">
    <text evidence="1">Belongs to the NOB1 family.</text>
</comment>
<dbReference type="GO" id="GO:0046872">
    <property type="term" value="F:metal ion binding"/>
    <property type="evidence" value="ECO:0007669"/>
    <property type="project" value="UniProtKB-KW"/>
</dbReference>
<evidence type="ECO:0000256" key="5">
    <source>
        <dbReference type="SAM" id="MobiDB-lite"/>
    </source>
</evidence>
<protein>
    <submittedName>
        <fullName evidence="8">20S-pre-rRNA D-site endonuclease NOB1</fullName>
    </submittedName>
</protein>
<feature type="compositionally biased region" description="Low complexity" evidence="5">
    <location>
        <begin position="155"/>
        <end position="165"/>
    </location>
</feature>
<feature type="compositionally biased region" description="Low complexity" evidence="5">
    <location>
        <begin position="215"/>
        <end position="227"/>
    </location>
</feature>
<feature type="compositionally biased region" description="Acidic residues" evidence="5">
    <location>
        <begin position="176"/>
        <end position="197"/>
    </location>
</feature>
<feature type="region of interest" description="Disordered" evidence="5">
    <location>
        <begin position="263"/>
        <end position="338"/>
    </location>
</feature>
<keyword evidence="9" id="KW-1185">Reference proteome</keyword>
<proteinExistence type="inferred from homology"/>
<dbReference type="Gene3D" id="6.20.210.10">
    <property type="entry name" value="Nin one binding (NOB1), Zn-ribbon-like"/>
    <property type="match status" value="1"/>
</dbReference>
<dbReference type="InterPro" id="IPR036283">
    <property type="entry name" value="NOB1_Zf-like_sf"/>
</dbReference>
<evidence type="ECO:0000256" key="1">
    <source>
        <dbReference type="ARBA" id="ARBA00005858"/>
    </source>
</evidence>
<dbReference type="GO" id="GO:0030688">
    <property type="term" value="C:preribosome, small subunit precursor"/>
    <property type="evidence" value="ECO:0007669"/>
    <property type="project" value="TreeGrafter"/>
</dbReference>
<evidence type="ECO:0000259" key="7">
    <source>
        <dbReference type="Pfam" id="PF17146"/>
    </source>
</evidence>
<dbReference type="Proteomes" id="UP001153069">
    <property type="component" value="Unassembled WGS sequence"/>
</dbReference>
<dbReference type="GO" id="GO:0005737">
    <property type="term" value="C:cytoplasm"/>
    <property type="evidence" value="ECO:0007669"/>
    <property type="project" value="UniProtKB-ARBA"/>
</dbReference>
<dbReference type="FunFam" id="3.40.50.1010:FF:000020">
    <property type="entry name" value="20S-pre-rRNA D-site endonuclease NOB1"/>
    <property type="match status" value="1"/>
</dbReference>